<accession>K5BUJ2</accession>
<evidence type="ECO:0000313" key="2">
    <source>
        <dbReference type="Proteomes" id="UP000007995"/>
    </source>
</evidence>
<dbReference type="EMBL" id="AGXW01000002">
    <property type="protein sequence ID" value="EKJ91787.1"/>
    <property type="molecule type" value="Genomic_DNA"/>
</dbReference>
<name>K5BUJ2_9BACE</name>
<reference evidence="1 2" key="1">
    <citation type="submission" date="2012-02" db="EMBL/GenBank/DDBJ databases">
        <title>The Genome Sequence of Bacteroides finegoldii CL09T03C10.</title>
        <authorList>
            <consortium name="The Broad Institute Genome Sequencing Platform"/>
            <person name="Earl A."/>
            <person name="Ward D."/>
            <person name="Feldgarden M."/>
            <person name="Gevers D."/>
            <person name="Zitomersky N.L."/>
            <person name="Coyne M.J."/>
            <person name="Comstock L.E."/>
            <person name="Young S.K."/>
            <person name="Zeng Q."/>
            <person name="Gargeya S."/>
            <person name="Fitzgerald M."/>
            <person name="Haas B."/>
            <person name="Abouelleil A."/>
            <person name="Alvarado L."/>
            <person name="Arachchi H.M."/>
            <person name="Berlin A."/>
            <person name="Chapman S.B."/>
            <person name="Gearin G."/>
            <person name="Goldberg J."/>
            <person name="Griggs A."/>
            <person name="Gujja S."/>
            <person name="Hansen M."/>
            <person name="Heiman D."/>
            <person name="Howarth C."/>
            <person name="Larimer J."/>
            <person name="Lui A."/>
            <person name="MacDonald P.J.P."/>
            <person name="McCowen C."/>
            <person name="Montmayeur A."/>
            <person name="Murphy C."/>
            <person name="Neiman D."/>
            <person name="Pearson M."/>
            <person name="Priest M."/>
            <person name="Roberts A."/>
            <person name="Saif S."/>
            <person name="Shea T."/>
            <person name="Sisk P."/>
            <person name="Stolte C."/>
            <person name="Sykes S."/>
            <person name="Wortman J."/>
            <person name="Nusbaum C."/>
            <person name="Birren B."/>
        </authorList>
    </citation>
    <scope>NUCLEOTIDE SEQUENCE [LARGE SCALE GENOMIC DNA]</scope>
    <source>
        <strain evidence="1 2">CL09T03C10</strain>
    </source>
</reference>
<organism evidence="1 2">
    <name type="scientific">Bacteroides finegoldii CL09T03C10</name>
    <dbReference type="NCBI Taxonomy" id="997888"/>
    <lineage>
        <taxon>Bacteria</taxon>
        <taxon>Pseudomonadati</taxon>
        <taxon>Bacteroidota</taxon>
        <taxon>Bacteroidia</taxon>
        <taxon>Bacteroidales</taxon>
        <taxon>Bacteroidaceae</taxon>
        <taxon>Bacteroides</taxon>
    </lineage>
</organism>
<proteinExistence type="predicted"/>
<dbReference type="HOGENOM" id="CLU_3022289_0_0_10"/>
<gene>
    <name evidence="1" type="ORF">HMPREF1057_00622</name>
</gene>
<evidence type="ECO:0000313" key="1">
    <source>
        <dbReference type="EMBL" id="EKJ91787.1"/>
    </source>
</evidence>
<comment type="caution">
    <text evidence="1">The sequence shown here is derived from an EMBL/GenBank/DDBJ whole genome shotgun (WGS) entry which is preliminary data.</text>
</comment>
<dbReference type="RefSeq" id="WP_007759476.1">
    <property type="nucleotide sequence ID" value="NZ_AKBZ01000001.1"/>
</dbReference>
<protein>
    <submittedName>
        <fullName evidence="1">Uncharacterized protein</fullName>
    </submittedName>
</protein>
<dbReference type="AlphaFoldDB" id="K5BUJ2"/>
<dbReference type="Proteomes" id="UP000007995">
    <property type="component" value="Unassembled WGS sequence"/>
</dbReference>
<sequence length="55" mass="6354">MKITELKNNECFIKKECISNLYTLCTKGCSHSFNTLHEAKEEAEKYGLNILEITE</sequence>